<dbReference type="CDD" id="cd01317">
    <property type="entry name" value="DHOase_IIa"/>
    <property type="match status" value="1"/>
</dbReference>
<evidence type="ECO:0000259" key="7">
    <source>
        <dbReference type="Pfam" id="PF01979"/>
    </source>
</evidence>
<dbReference type="InterPro" id="IPR006680">
    <property type="entry name" value="Amidohydro-rel"/>
</dbReference>
<dbReference type="EC" id="3.5.2.3" evidence="8"/>
<organism evidence="8 9">
    <name type="scientific">Filifactor villosus</name>
    <dbReference type="NCBI Taxonomy" id="29374"/>
    <lineage>
        <taxon>Bacteria</taxon>
        <taxon>Bacillati</taxon>
        <taxon>Bacillota</taxon>
        <taxon>Clostridia</taxon>
        <taxon>Peptostreptococcales</taxon>
        <taxon>Filifactoraceae</taxon>
        <taxon>Filifactor</taxon>
    </lineage>
</organism>
<dbReference type="Gene3D" id="3.20.20.140">
    <property type="entry name" value="Metal-dependent hydrolases"/>
    <property type="match status" value="2"/>
</dbReference>
<keyword evidence="6" id="KW-0665">Pyrimidine biosynthesis</keyword>
<accession>A0ABV9QIH7</accession>
<dbReference type="GO" id="GO:0004151">
    <property type="term" value="F:dihydroorotase activity"/>
    <property type="evidence" value="ECO:0007669"/>
    <property type="project" value="UniProtKB-EC"/>
</dbReference>
<keyword evidence="5 8" id="KW-0378">Hydrolase</keyword>
<evidence type="ECO:0000256" key="1">
    <source>
        <dbReference type="ARBA" id="ARBA00001947"/>
    </source>
</evidence>
<dbReference type="InterPro" id="IPR011059">
    <property type="entry name" value="Metal-dep_hydrolase_composite"/>
</dbReference>
<comment type="cofactor">
    <cofactor evidence="1">
        <name>Zn(2+)</name>
        <dbReference type="ChEBI" id="CHEBI:29105"/>
    </cofactor>
</comment>
<dbReference type="RefSeq" id="WP_379787510.1">
    <property type="nucleotide sequence ID" value="NZ_JBHSHL010000009.1"/>
</dbReference>
<protein>
    <submittedName>
        <fullName evidence="8">Dihydroorotase</fullName>
        <ecNumber evidence="8">3.5.2.3</ecNumber>
    </submittedName>
</protein>
<name>A0ABV9QIH7_9FIRM</name>
<evidence type="ECO:0000256" key="2">
    <source>
        <dbReference type="ARBA" id="ARBA00002368"/>
    </source>
</evidence>
<dbReference type="Gene3D" id="2.30.40.10">
    <property type="entry name" value="Urease, subunit C, domain 1"/>
    <property type="match status" value="1"/>
</dbReference>
<comment type="similarity">
    <text evidence="3">Belongs to the metallo-dependent hydrolases superfamily. DHOase family. Class I DHOase subfamily.</text>
</comment>
<evidence type="ECO:0000313" key="8">
    <source>
        <dbReference type="EMBL" id="MFC4804028.1"/>
    </source>
</evidence>
<dbReference type="PANTHER" id="PTHR43668:SF2">
    <property type="entry name" value="ALLANTOINASE"/>
    <property type="match status" value="1"/>
</dbReference>
<comment type="caution">
    <text evidence="8">The sequence shown here is derived from an EMBL/GenBank/DDBJ whole genome shotgun (WGS) entry which is preliminary data.</text>
</comment>
<evidence type="ECO:0000256" key="5">
    <source>
        <dbReference type="ARBA" id="ARBA00022801"/>
    </source>
</evidence>
<gene>
    <name evidence="8" type="ORF">ACFO4R_02930</name>
</gene>
<feature type="domain" description="Amidohydrolase-related" evidence="7">
    <location>
        <begin position="53"/>
        <end position="380"/>
    </location>
</feature>
<evidence type="ECO:0000256" key="3">
    <source>
        <dbReference type="ARBA" id="ARBA00010286"/>
    </source>
</evidence>
<dbReference type="Pfam" id="PF01979">
    <property type="entry name" value="Amidohydro_1"/>
    <property type="match status" value="1"/>
</dbReference>
<dbReference type="InterPro" id="IPR050138">
    <property type="entry name" value="DHOase/Allantoinase_Hydrolase"/>
</dbReference>
<evidence type="ECO:0000313" key="9">
    <source>
        <dbReference type="Proteomes" id="UP001595916"/>
    </source>
</evidence>
<dbReference type="InterPro" id="IPR002195">
    <property type="entry name" value="Dihydroorotase_CS"/>
</dbReference>
<dbReference type="EMBL" id="JBHSHL010000009">
    <property type="protein sequence ID" value="MFC4804028.1"/>
    <property type="molecule type" value="Genomic_DNA"/>
</dbReference>
<dbReference type="PANTHER" id="PTHR43668">
    <property type="entry name" value="ALLANTOINASE"/>
    <property type="match status" value="1"/>
</dbReference>
<dbReference type="InterPro" id="IPR032466">
    <property type="entry name" value="Metal_Hydrolase"/>
</dbReference>
<evidence type="ECO:0000256" key="6">
    <source>
        <dbReference type="ARBA" id="ARBA00022975"/>
    </source>
</evidence>
<reference evidence="9" key="1">
    <citation type="journal article" date="2019" name="Int. J. Syst. Evol. Microbiol.">
        <title>The Global Catalogue of Microorganisms (GCM) 10K type strain sequencing project: providing services to taxonomists for standard genome sequencing and annotation.</title>
        <authorList>
            <consortium name="The Broad Institute Genomics Platform"/>
            <consortium name="The Broad Institute Genome Sequencing Center for Infectious Disease"/>
            <person name="Wu L."/>
            <person name="Ma J."/>
        </authorList>
    </citation>
    <scope>NUCLEOTIDE SEQUENCE [LARGE SCALE GENOMIC DNA]</scope>
    <source>
        <strain evidence="9">CCUG 46385</strain>
    </source>
</reference>
<dbReference type="Proteomes" id="UP001595916">
    <property type="component" value="Unassembled WGS sequence"/>
</dbReference>
<comment type="function">
    <text evidence="2">Catalyzes the reversible cyclization of carbamoyl aspartate to dihydroorotate.</text>
</comment>
<dbReference type="SUPFAM" id="SSF51338">
    <property type="entry name" value="Composite domain of metallo-dependent hydrolases"/>
    <property type="match status" value="1"/>
</dbReference>
<dbReference type="PROSITE" id="PS00483">
    <property type="entry name" value="DIHYDROOROTASE_2"/>
    <property type="match status" value="1"/>
</dbReference>
<sequence>MIWIQEANIPYLNKVEDLLVEEGKIKCVGREKIQTYILEKKAEYRIVKAEGLYLLPSFVDSHFHLRNPGFEYKQTYEEASRACMKGGYTDVVAMANTKPVVDSCEVLKEIAEKSSAYPLDVYQVGSVTKGLGGRELVDFEELMKYTNIFSDDGKNIDDEEVMRQALIASKELGFLIMDHSEPETEMVIRNLKILEEVGGNLHFCHVSRKASVEAIVKAKEKGLNATLEVTPHHIFSHSLSYRVNPPIATAEDMEFLVEAIKRGYIDYIGTDHAPHTCEDKKKGAPGIINIENAYAMVRKIFYDNNVSWKEMVELMAFRPAALVNKKRGLDEGDVADLVLLSDKESVIDPQGFVTRSKNTPYEGREVRGAVEMTIVKGEIVYDNERIATKSN</sequence>
<proteinExistence type="inferred from homology"/>
<keyword evidence="9" id="KW-1185">Reference proteome</keyword>
<dbReference type="InterPro" id="IPR004722">
    <property type="entry name" value="DHOase"/>
</dbReference>
<dbReference type="SUPFAM" id="SSF51556">
    <property type="entry name" value="Metallo-dependent hydrolases"/>
    <property type="match status" value="1"/>
</dbReference>
<keyword evidence="4" id="KW-0479">Metal-binding</keyword>
<evidence type="ECO:0000256" key="4">
    <source>
        <dbReference type="ARBA" id="ARBA00022723"/>
    </source>
</evidence>